<keyword evidence="2" id="KW-1185">Reference proteome</keyword>
<name>A0A4R8DVW0_9BACT</name>
<reference evidence="1 2" key="1">
    <citation type="submission" date="2019-03" db="EMBL/GenBank/DDBJ databases">
        <title>Genomic Encyclopedia of Type Strains, Phase IV (KMG-IV): sequencing the most valuable type-strain genomes for metagenomic binning, comparative biology and taxonomic classification.</title>
        <authorList>
            <person name="Goeker M."/>
        </authorList>
    </citation>
    <scope>NUCLEOTIDE SEQUENCE [LARGE SCALE GENOMIC DNA]</scope>
    <source>
        <strain evidence="1 2">DSM 100059</strain>
    </source>
</reference>
<dbReference type="Proteomes" id="UP000294498">
    <property type="component" value="Unassembled WGS sequence"/>
</dbReference>
<evidence type="ECO:0000313" key="1">
    <source>
        <dbReference type="EMBL" id="TDX01351.1"/>
    </source>
</evidence>
<comment type="caution">
    <text evidence="1">The sequence shown here is derived from an EMBL/GenBank/DDBJ whole genome shotgun (WGS) entry which is preliminary data.</text>
</comment>
<sequence>MKQEDVPQDNGALGKMTREVCYATDKEGKYVTELSTGWSVKTDALDTAWHEIEERVAKAREKVLAGEASPLLFFMERRLMDMPTLVAYTGFWKWRIKKDLTAKGFARLSPRRLTRYAEAFAVSVEDLKSMTFHED</sequence>
<protein>
    <submittedName>
        <fullName evidence="1">Uncharacterized protein</fullName>
    </submittedName>
</protein>
<dbReference type="EMBL" id="SODV01000001">
    <property type="protein sequence ID" value="TDX01351.1"/>
    <property type="molecule type" value="Genomic_DNA"/>
</dbReference>
<dbReference type="AlphaFoldDB" id="A0A4R8DVW0"/>
<gene>
    <name evidence="1" type="ORF">EDB95_2385</name>
</gene>
<organism evidence="1 2">
    <name type="scientific">Dinghuibacter silviterrae</name>
    <dbReference type="NCBI Taxonomy" id="1539049"/>
    <lineage>
        <taxon>Bacteria</taxon>
        <taxon>Pseudomonadati</taxon>
        <taxon>Bacteroidota</taxon>
        <taxon>Chitinophagia</taxon>
        <taxon>Chitinophagales</taxon>
        <taxon>Chitinophagaceae</taxon>
        <taxon>Dinghuibacter</taxon>
    </lineage>
</organism>
<proteinExistence type="predicted"/>
<dbReference type="RefSeq" id="WP_133993808.1">
    <property type="nucleotide sequence ID" value="NZ_SODV01000001.1"/>
</dbReference>
<evidence type="ECO:0000313" key="2">
    <source>
        <dbReference type="Proteomes" id="UP000294498"/>
    </source>
</evidence>
<accession>A0A4R8DVW0</accession>
<dbReference type="OrthoDB" id="9180239at2"/>